<dbReference type="Proteomes" id="UP001201812">
    <property type="component" value="Unassembled WGS sequence"/>
</dbReference>
<name>A0AAD4R2S7_9BILA</name>
<evidence type="ECO:0000313" key="1">
    <source>
        <dbReference type="EMBL" id="KAI1705708.1"/>
    </source>
</evidence>
<organism evidence="1 2">
    <name type="scientific">Ditylenchus destructor</name>
    <dbReference type="NCBI Taxonomy" id="166010"/>
    <lineage>
        <taxon>Eukaryota</taxon>
        <taxon>Metazoa</taxon>
        <taxon>Ecdysozoa</taxon>
        <taxon>Nematoda</taxon>
        <taxon>Chromadorea</taxon>
        <taxon>Rhabditida</taxon>
        <taxon>Tylenchina</taxon>
        <taxon>Tylenchomorpha</taxon>
        <taxon>Sphaerularioidea</taxon>
        <taxon>Anguinidae</taxon>
        <taxon>Anguininae</taxon>
        <taxon>Ditylenchus</taxon>
    </lineage>
</organism>
<keyword evidence="2" id="KW-1185">Reference proteome</keyword>
<comment type="caution">
    <text evidence="1">The sequence shown here is derived from an EMBL/GenBank/DDBJ whole genome shotgun (WGS) entry which is preliminary data.</text>
</comment>
<proteinExistence type="predicted"/>
<dbReference type="AlphaFoldDB" id="A0AAD4R2S7"/>
<reference evidence="1" key="1">
    <citation type="submission" date="2022-01" db="EMBL/GenBank/DDBJ databases">
        <title>Genome Sequence Resource for Two Populations of Ditylenchus destructor, the Migratory Endoparasitic Phytonematode.</title>
        <authorList>
            <person name="Zhang H."/>
            <person name="Lin R."/>
            <person name="Xie B."/>
        </authorList>
    </citation>
    <scope>NUCLEOTIDE SEQUENCE</scope>
    <source>
        <strain evidence="1">BazhouSP</strain>
    </source>
</reference>
<sequence>MYFTHSTERTWVAAGEFSRGQSDLLCRIQSVLATECPTMAGVTSVYFGFQYEYRDERTPLGHYKVSAHDQPWASSRNDVSNEDGGQVTMRKTYGSLRVYLKKFEQPSKL</sequence>
<dbReference type="EMBL" id="JAKKPZ010000054">
    <property type="protein sequence ID" value="KAI1705708.1"/>
    <property type="molecule type" value="Genomic_DNA"/>
</dbReference>
<evidence type="ECO:0000313" key="2">
    <source>
        <dbReference type="Proteomes" id="UP001201812"/>
    </source>
</evidence>
<protein>
    <submittedName>
        <fullName evidence="1">Uncharacterized protein</fullName>
    </submittedName>
</protein>
<accession>A0AAD4R2S7</accession>
<gene>
    <name evidence="1" type="ORF">DdX_13502</name>
</gene>